<dbReference type="InterPro" id="IPR027417">
    <property type="entry name" value="P-loop_NTPase"/>
</dbReference>
<dbReference type="RefSeq" id="WP_160820565.1">
    <property type="nucleotide sequence ID" value="NZ_JBHSXS010000004.1"/>
</dbReference>
<feature type="compositionally biased region" description="Pro residues" evidence="1">
    <location>
        <begin position="75"/>
        <end position="100"/>
    </location>
</feature>
<feature type="compositionally biased region" description="Low complexity" evidence="1">
    <location>
        <begin position="200"/>
        <end position="217"/>
    </location>
</feature>
<name>A0ABW2CEN6_9ACTN</name>
<sequence length="593" mass="61069">MSDSSWQQIVLRELGASQRGLASLVPSSPAPAHGSWGADAAPQPVEEPKPIEVPQEPHPPVPVVEVSAPVVEVPQGPPPVVPGDDPFGPPPPADPEPEPVSPAQHVPGPPAQDPVAPQPPVVQPPVQDQPAPLASDPFGPPPAAEPEPVPPAQHVPGPPDQFGAPPAQDPHAQPAAAQQQPDQFGAQQPSDPYGPPPAQDPHAAQPPAAQAPGAQQGDVPHVQAPGAPGNEPIMREGFSPEMAMAPVVGNAPPDLGGAPPDAEDEVETAHHEAPAQPPAPAPPPPQQHGPVVPSPDEFLLKNQHGDPLMRRVGQGLRRAVGGSGGGGFKDQAEIVELLRRPVPSYRQIAVVSVRGGAGKTTISALVASELARHRTDRVIAVDADAELGSLPLRLGVRAERSLFDLAGQSPRSFEEAAQYLTRTAGNLWVLSSTRGGRIAGEFTIDTFQQAVGALSRYVSAAVVDCGAGILTELHRGILATTHAQVLVTPGTVDGALSARGALEWFANNGQAALLSRTVIAMVTHAPHGGADLDRAGQMLGSGGMPVVYVPYDRHLAVGGALDPAKVSEATRTALVRVVAEVFARSFGPAGVTR</sequence>
<dbReference type="Proteomes" id="UP001596380">
    <property type="component" value="Unassembled WGS sequence"/>
</dbReference>
<dbReference type="EMBL" id="JBHSXS010000004">
    <property type="protein sequence ID" value="MFC6880057.1"/>
    <property type="molecule type" value="Genomic_DNA"/>
</dbReference>
<dbReference type="InterPro" id="IPR002586">
    <property type="entry name" value="CobQ/CobB/MinD/ParA_Nub-bd_dom"/>
</dbReference>
<feature type="compositionally biased region" description="Low complexity" evidence="1">
    <location>
        <begin position="160"/>
        <end position="189"/>
    </location>
</feature>
<dbReference type="SUPFAM" id="SSF52540">
    <property type="entry name" value="P-loop containing nucleoside triphosphate hydrolases"/>
    <property type="match status" value="1"/>
</dbReference>
<organism evidence="3 4">
    <name type="scientific">Actinomadura yumaensis</name>
    <dbReference type="NCBI Taxonomy" id="111807"/>
    <lineage>
        <taxon>Bacteria</taxon>
        <taxon>Bacillati</taxon>
        <taxon>Actinomycetota</taxon>
        <taxon>Actinomycetes</taxon>
        <taxon>Streptosporangiales</taxon>
        <taxon>Thermomonosporaceae</taxon>
        <taxon>Actinomadura</taxon>
    </lineage>
</organism>
<dbReference type="InterPro" id="IPR050625">
    <property type="entry name" value="ParA/MinD_ATPase"/>
</dbReference>
<reference evidence="4" key="1">
    <citation type="journal article" date="2019" name="Int. J. Syst. Evol. Microbiol.">
        <title>The Global Catalogue of Microorganisms (GCM) 10K type strain sequencing project: providing services to taxonomists for standard genome sequencing and annotation.</title>
        <authorList>
            <consortium name="The Broad Institute Genomics Platform"/>
            <consortium name="The Broad Institute Genome Sequencing Center for Infectious Disease"/>
            <person name="Wu L."/>
            <person name="Ma J."/>
        </authorList>
    </citation>
    <scope>NUCLEOTIDE SEQUENCE [LARGE SCALE GENOMIC DNA]</scope>
    <source>
        <strain evidence="4">JCM 3369</strain>
    </source>
</reference>
<feature type="compositionally biased region" description="Pro residues" evidence="1">
    <location>
        <begin position="107"/>
        <end position="123"/>
    </location>
</feature>
<dbReference type="Pfam" id="PF01656">
    <property type="entry name" value="CbiA"/>
    <property type="match status" value="1"/>
</dbReference>
<dbReference type="PANTHER" id="PTHR43384:SF14">
    <property type="entry name" value="ESX-1 SECRETION-ASSOCIATED PROTEIN ESPI"/>
    <property type="match status" value="1"/>
</dbReference>
<evidence type="ECO:0000256" key="1">
    <source>
        <dbReference type="SAM" id="MobiDB-lite"/>
    </source>
</evidence>
<proteinExistence type="predicted"/>
<comment type="caution">
    <text evidence="3">The sequence shown here is derived from an EMBL/GenBank/DDBJ whole genome shotgun (WGS) entry which is preliminary data.</text>
</comment>
<feature type="region of interest" description="Disordered" evidence="1">
    <location>
        <begin position="16"/>
        <end position="302"/>
    </location>
</feature>
<evidence type="ECO:0000259" key="2">
    <source>
        <dbReference type="Pfam" id="PF01656"/>
    </source>
</evidence>
<feature type="compositionally biased region" description="Low complexity" evidence="1">
    <location>
        <begin position="249"/>
        <end position="260"/>
    </location>
</feature>
<accession>A0ABW2CEN6</accession>
<dbReference type="Gene3D" id="3.40.50.300">
    <property type="entry name" value="P-loop containing nucleotide triphosphate hydrolases"/>
    <property type="match status" value="1"/>
</dbReference>
<evidence type="ECO:0000313" key="3">
    <source>
        <dbReference type="EMBL" id="MFC6880057.1"/>
    </source>
</evidence>
<keyword evidence="4" id="KW-1185">Reference proteome</keyword>
<feature type="domain" description="CobQ/CobB/MinD/ParA nucleotide binding" evidence="2">
    <location>
        <begin position="348"/>
        <end position="443"/>
    </location>
</feature>
<feature type="compositionally biased region" description="Pro residues" evidence="1">
    <location>
        <begin position="138"/>
        <end position="159"/>
    </location>
</feature>
<protein>
    <submittedName>
        <fullName evidence="3">MinD/ParA family protein</fullName>
    </submittedName>
</protein>
<gene>
    <name evidence="3" type="ORF">ACFQKB_09805</name>
</gene>
<dbReference type="PANTHER" id="PTHR43384">
    <property type="entry name" value="SEPTUM SITE-DETERMINING PROTEIN MIND HOMOLOG, CHLOROPLASTIC-RELATED"/>
    <property type="match status" value="1"/>
</dbReference>
<feature type="compositionally biased region" description="Low complexity" evidence="1">
    <location>
        <begin position="63"/>
        <end position="74"/>
    </location>
</feature>
<feature type="compositionally biased region" description="Pro residues" evidence="1">
    <location>
        <begin position="275"/>
        <end position="287"/>
    </location>
</feature>
<evidence type="ECO:0000313" key="4">
    <source>
        <dbReference type="Proteomes" id="UP001596380"/>
    </source>
</evidence>